<name>I3Z751_BELBD</name>
<evidence type="ECO:0000313" key="3">
    <source>
        <dbReference type="Proteomes" id="UP000006050"/>
    </source>
</evidence>
<feature type="transmembrane region" description="Helical" evidence="1">
    <location>
        <begin position="208"/>
        <end position="226"/>
    </location>
</feature>
<feature type="transmembrane region" description="Helical" evidence="1">
    <location>
        <begin position="163"/>
        <end position="188"/>
    </location>
</feature>
<dbReference type="Proteomes" id="UP000006050">
    <property type="component" value="Chromosome"/>
</dbReference>
<evidence type="ECO:0000256" key="1">
    <source>
        <dbReference type="SAM" id="Phobius"/>
    </source>
</evidence>
<keyword evidence="1" id="KW-0812">Transmembrane</keyword>
<feature type="transmembrane region" description="Helical" evidence="1">
    <location>
        <begin position="108"/>
        <end position="126"/>
    </location>
</feature>
<gene>
    <name evidence="2" type="ordered locus">Belba_2515</name>
</gene>
<feature type="transmembrane region" description="Helical" evidence="1">
    <location>
        <begin position="138"/>
        <end position="156"/>
    </location>
</feature>
<keyword evidence="3" id="KW-1185">Reference proteome</keyword>
<dbReference type="KEGG" id="bbd:Belba_2515"/>
<keyword evidence="1" id="KW-1133">Transmembrane helix</keyword>
<reference evidence="3" key="1">
    <citation type="submission" date="2012-06" db="EMBL/GenBank/DDBJ databases">
        <title>The complete genome of Belliella baltica DSM 15883.</title>
        <authorList>
            <person name="Lucas S."/>
            <person name="Copeland A."/>
            <person name="Lapidus A."/>
            <person name="Goodwin L."/>
            <person name="Pitluck S."/>
            <person name="Peters L."/>
            <person name="Mikhailova N."/>
            <person name="Davenport K."/>
            <person name="Kyrpides N."/>
            <person name="Mavromatis K."/>
            <person name="Pagani I."/>
            <person name="Ivanova N."/>
            <person name="Ovchinnikova G."/>
            <person name="Zeytun A."/>
            <person name="Detter J.C."/>
            <person name="Han C."/>
            <person name="Land M."/>
            <person name="Hauser L."/>
            <person name="Markowitz V."/>
            <person name="Cheng J.-F."/>
            <person name="Hugenholtz P."/>
            <person name="Woyke T."/>
            <person name="Wu D."/>
            <person name="Tindall B."/>
            <person name="Pomrenke H."/>
            <person name="Brambilla E."/>
            <person name="Klenk H.-P."/>
            <person name="Eisen J.A."/>
        </authorList>
    </citation>
    <scope>NUCLEOTIDE SEQUENCE [LARGE SCALE GENOMIC DNA]</scope>
    <source>
        <strain evidence="3">DSM 15883 / CIP 108006 / LMG 21964 / BA134</strain>
    </source>
</reference>
<dbReference type="AlphaFoldDB" id="I3Z751"/>
<dbReference type="EMBL" id="CP003281">
    <property type="protein sequence ID" value="AFL85069.1"/>
    <property type="molecule type" value="Genomic_DNA"/>
</dbReference>
<dbReference type="HOGENOM" id="CLU_526464_0_0_10"/>
<feature type="transmembrane region" description="Helical" evidence="1">
    <location>
        <begin position="22"/>
        <end position="42"/>
    </location>
</feature>
<sequence length="517" mass="60754">MCNFLIYIYNNFNKLILVKPSIANLFIANYFWLVYLLIFYVLQGFNFNIESEDYIIYSRIAHYNDVFGAENTKTFYNLLSPDVSNDIYHYTELWAMALFRWINGQSLLMNYFFLVCPLMTYIIYLGFLELRITSQKRYALFATIFVLFIIFPYDLIPKFTNASLPIVGVGMTIFSLKNLMIIPIILLIFQSFERKQIDYFSISLSTFLYPNVMPVVLGSLIVYILLIEYDKLRKLFWPLVFAIYFVSYTLIIGSDGLGFSLDGFSDWRFLLKTIFIGLALPILFTIYSVFQLLEKDIIKKELLYFFVTVLIIACCLWLLFADNIDANQFFRNVFHSIFVLIIGLHLILMIKERQFKRLIFVSSLYLIPSTIIFAKTDFINNSDNLEIETLNLIPRNAKVLVLPDWIQNPSIYQYNEPMYNPLNTIFLEREDLNLINITSALPASSRINSFQSEHMLKIYRQNSPYFQMCGEIDLKSDCLIKFMKVNKIKYLVSSSTIFPDLESISNFKTYNLYKIEL</sequence>
<feature type="transmembrane region" description="Helical" evidence="1">
    <location>
        <begin position="269"/>
        <end position="290"/>
    </location>
</feature>
<feature type="transmembrane region" description="Helical" evidence="1">
    <location>
        <begin position="333"/>
        <end position="350"/>
    </location>
</feature>
<proteinExistence type="predicted"/>
<accession>I3Z751</accession>
<dbReference type="STRING" id="866536.Belba_2515"/>
<feature type="transmembrane region" description="Helical" evidence="1">
    <location>
        <begin position="235"/>
        <end position="257"/>
    </location>
</feature>
<feature type="transmembrane region" description="Helical" evidence="1">
    <location>
        <begin position="302"/>
        <end position="321"/>
    </location>
</feature>
<keyword evidence="1" id="KW-0472">Membrane</keyword>
<evidence type="ECO:0000313" key="2">
    <source>
        <dbReference type="EMBL" id="AFL85069.1"/>
    </source>
</evidence>
<organism evidence="2 3">
    <name type="scientific">Belliella baltica (strain DSM 15883 / CIP 108006 / LMG 21964 / BA134)</name>
    <dbReference type="NCBI Taxonomy" id="866536"/>
    <lineage>
        <taxon>Bacteria</taxon>
        <taxon>Pseudomonadati</taxon>
        <taxon>Bacteroidota</taxon>
        <taxon>Cytophagia</taxon>
        <taxon>Cytophagales</taxon>
        <taxon>Cyclobacteriaceae</taxon>
        <taxon>Belliella</taxon>
    </lineage>
</organism>
<protein>
    <submittedName>
        <fullName evidence="2">Uncharacterized protein</fullName>
    </submittedName>
</protein>